<dbReference type="Gene3D" id="1.50.40.10">
    <property type="entry name" value="Mitochondrial carrier domain"/>
    <property type="match status" value="1"/>
</dbReference>
<dbReference type="AlphaFoldDB" id="A0A8J6A4G3"/>
<evidence type="ECO:0000256" key="12">
    <source>
        <dbReference type="ARBA" id="ARBA00024169"/>
    </source>
</evidence>
<dbReference type="InterPro" id="IPR050391">
    <property type="entry name" value="Mito_Metabolite_Transporter"/>
</dbReference>
<protein>
    <recommendedName>
        <fullName evidence="14">Mitochondrial uncoupling protein 4</fullName>
    </recommendedName>
</protein>
<feature type="repeat" description="Solcar" evidence="15">
    <location>
        <begin position="245"/>
        <end position="337"/>
    </location>
</feature>
<sequence>MAWSEQVPTVGLRGYGGRARYPAPTPGPPPRVLEVPRRATFPLDLTKTRLQMQGEAALARLGDSARGSTPYRGMVRTALGIVQEEGFLKLWQGVTPAIYRHVVYSGGRMVTYEHLREVVFGKSEDKHYPLWKSVIGGMMAGVVGQFLANPTDLVKVQMQMEGKRKLEGKPLRFRGVHHAFAKILAEGGIRGLWAGWVPNVQRAALVNMGGNGNSELNSEKSVVIVNLTTYDTVKHYLVLNTPLEDNIMTHGLSSFCSGLVASILGTPADVIKSRIMNQPRDKQGRGLLYKSSTDCLIQAVQGEGFMSLYKGFLPSWLRMVKVVQGLPLGVPPALLSSGPEAQDHALASPCFFPVLASALPGIQRDGAKLDGSNLLFSSPKLFAGA</sequence>
<evidence type="ECO:0000256" key="14">
    <source>
        <dbReference type="ARBA" id="ARBA00073275"/>
    </source>
</evidence>
<evidence type="ECO:0000313" key="17">
    <source>
        <dbReference type="EMBL" id="KAG8512097.1"/>
    </source>
</evidence>
<keyword evidence="5 15" id="KW-0812">Transmembrane</keyword>
<evidence type="ECO:0000256" key="16">
    <source>
        <dbReference type="RuleBase" id="RU000488"/>
    </source>
</evidence>
<keyword evidence="10 15" id="KW-0472">Membrane</keyword>
<dbReference type="OrthoDB" id="756301at2759"/>
<evidence type="ECO:0000313" key="18">
    <source>
        <dbReference type="Proteomes" id="UP000700334"/>
    </source>
</evidence>
<evidence type="ECO:0000256" key="3">
    <source>
        <dbReference type="ARBA" id="ARBA00011881"/>
    </source>
</evidence>
<dbReference type="SUPFAM" id="SSF103506">
    <property type="entry name" value="Mitochondrial carrier"/>
    <property type="match status" value="1"/>
</dbReference>
<comment type="caution">
    <text evidence="17">The sequence shown here is derived from an EMBL/GenBank/DDBJ whole genome shotgun (WGS) entry which is preliminary data.</text>
</comment>
<evidence type="ECO:0000256" key="9">
    <source>
        <dbReference type="ARBA" id="ARBA00023128"/>
    </source>
</evidence>
<dbReference type="GO" id="GO:0005743">
    <property type="term" value="C:mitochondrial inner membrane"/>
    <property type="evidence" value="ECO:0007669"/>
    <property type="project" value="UniProtKB-SubCell"/>
</dbReference>
<dbReference type="PROSITE" id="PS50920">
    <property type="entry name" value="SOLCAR"/>
    <property type="match status" value="3"/>
</dbReference>
<evidence type="ECO:0000256" key="15">
    <source>
        <dbReference type="PROSITE-ProRule" id="PRU00282"/>
    </source>
</evidence>
<accession>A0A8J6A4G3</accession>
<feature type="repeat" description="Solcar" evidence="15">
    <location>
        <begin position="128"/>
        <end position="220"/>
    </location>
</feature>
<evidence type="ECO:0000256" key="10">
    <source>
        <dbReference type="ARBA" id="ARBA00023136"/>
    </source>
</evidence>
<proteinExistence type="inferred from homology"/>
<keyword evidence="7" id="KW-0999">Mitochondrion inner membrane</keyword>
<dbReference type="InterPro" id="IPR018108">
    <property type="entry name" value="MCP_transmembrane"/>
</dbReference>
<evidence type="ECO:0000256" key="8">
    <source>
        <dbReference type="ARBA" id="ARBA00022989"/>
    </source>
</evidence>
<evidence type="ECO:0000256" key="11">
    <source>
        <dbReference type="ARBA" id="ARBA00024167"/>
    </source>
</evidence>
<comment type="subunit">
    <text evidence="3">Homotetramer.</text>
</comment>
<dbReference type="InterPro" id="IPR023395">
    <property type="entry name" value="MCP_dom_sf"/>
</dbReference>
<evidence type="ECO:0000256" key="4">
    <source>
        <dbReference type="ARBA" id="ARBA00022448"/>
    </source>
</evidence>
<comment type="similarity">
    <text evidence="2 16">Belongs to the mitochondrial carrier (TC 2.A.29) family.</text>
</comment>
<comment type="catalytic activity">
    <reaction evidence="11">
        <text>chloride(in) = chloride(out)</text>
        <dbReference type="Rhea" id="RHEA:29823"/>
        <dbReference type="ChEBI" id="CHEBI:17996"/>
    </reaction>
</comment>
<evidence type="ECO:0000256" key="5">
    <source>
        <dbReference type="ARBA" id="ARBA00022692"/>
    </source>
</evidence>
<keyword evidence="4 16" id="KW-0813">Transport</keyword>
<evidence type="ECO:0000256" key="13">
    <source>
        <dbReference type="ARBA" id="ARBA00053533"/>
    </source>
</evidence>
<dbReference type="PANTHER" id="PTHR45618">
    <property type="entry name" value="MITOCHONDRIAL DICARBOXYLATE CARRIER-RELATED"/>
    <property type="match status" value="1"/>
</dbReference>
<dbReference type="EMBL" id="JAGFMF010011803">
    <property type="protein sequence ID" value="KAG8512097.1"/>
    <property type="molecule type" value="Genomic_DNA"/>
</dbReference>
<evidence type="ECO:0000256" key="7">
    <source>
        <dbReference type="ARBA" id="ARBA00022792"/>
    </source>
</evidence>
<organism evidence="17 18">
    <name type="scientific">Galemys pyrenaicus</name>
    <name type="common">Iberian desman</name>
    <name type="synonym">Pyrenean desman</name>
    <dbReference type="NCBI Taxonomy" id="202257"/>
    <lineage>
        <taxon>Eukaryota</taxon>
        <taxon>Metazoa</taxon>
        <taxon>Chordata</taxon>
        <taxon>Craniata</taxon>
        <taxon>Vertebrata</taxon>
        <taxon>Euteleostomi</taxon>
        <taxon>Mammalia</taxon>
        <taxon>Eutheria</taxon>
        <taxon>Laurasiatheria</taxon>
        <taxon>Eulipotyphla</taxon>
        <taxon>Talpidae</taxon>
        <taxon>Galemys</taxon>
    </lineage>
</organism>
<dbReference type="Proteomes" id="UP000700334">
    <property type="component" value="Unassembled WGS sequence"/>
</dbReference>
<keyword evidence="8" id="KW-1133">Transmembrane helix</keyword>
<keyword evidence="18" id="KW-1185">Reference proteome</keyword>
<evidence type="ECO:0000256" key="6">
    <source>
        <dbReference type="ARBA" id="ARBA00022737"/>
    </source>
</evidence>
<name>A0A8J6A4G3_GALPY</name>
<gene>
    <name evidence="17" type="ORF">J0S82_011227</name>
</gene>
<comment type="subcellular location">
    <subcellularLocation>
        <location evidence="1">Mitochondrion inner membrane</location>
        <topology evidence="1">Multi-pass membrane protein</topology>
    </subcellularLocation>
</comment>
<comment type="function">
    <text evidence="13">Facilitates proton transport across the inner mitochondrial membrane and may dissipate excessive proton gradient associated with oxidative and metabolic stress at neuronal synapses. Regulates glutamate-induced proton conductance in astrocytes, shifting the energy metabolism toward aerobic glycolysis and lactate transfer to neurons for ATP synthesis. Can transport chloride ions with lower efficiency. The transport mechanism remains to be elucidated.</text>
</comment>
<keyword evidence="9" id="KW-0496">Mitochondrion</keyword>
<keyword evidence="6" id="KW-0677">Repeat</keyword>
<evidence type="ECO:0000256" key="2">
    <source>
        <dbReference type="ARBA" id="ARBA00006375"/>
    </source>
</evidence>
<reference evidence="17" key="1">
    <citation type="journal article" date="2021" name="Evol. Appl.">
        <title>The genome of the Pyrenean desman and the effects of bottlenecks and inbreeding on the genomic landscape of an endangered species.</title>
        <authorList>
            <person name="Escoda L."/>
            <person name="Castresana J."/>
        </authorList>
    </citation>
    <scope>NUCLEOTIDE SEQUENCE</scope>
    <source>
        <strain evidence="17">IBE-C5619</strain>
    </source>
</reference>
<dbReference type="Pfam" id="PF00153">
    <property type="entry name" value="Mito_carr"/>
    <property type="match status" value="3"/>
</dbReference>
<feature type="repeat" description="Solcar" evidence="15">
    <location>
        <begin position="18"/>
        <end position="118"/>
    </location>
</feature>
<dbReference type="FunFam" id="1.50.40.10:FF:000020">
    <property type="entry name" value="mitochondrial uncoupling protein 4 isoform X1"/>
    <property type="match status" value="1"/>
</dbReference>
<evidence type="ECO:0000256" key="1">
    <source>
        <dbReference type="ARBA" id="ARBA00004448"/>
    </source>
</evidence>
<comment type="catalytic activity">
    <reaction evidence="12">
        <text>H(+)(in) = H(+)(out)</text>
        <dbReference type="Rhea" id="RHEA:34979"/>
        <dbReference type="ChEBI" id="CHEBI:15378"/>
    </reaction>
</comment>